<evidence type="ECO:0000256" key="1">
    <source>
        <dbReference type="ARBA" id="ARBA00022737"/>
    </source>
</evidence>
<sequence>MAGFFPDSHHFRINGGNFLNNIRIERDLVIPVDRQHSVLSRDDNLVRERSEVDGWIGTSNSGISGVQRTIRSTGGARHAPYGASTPILQGTGELPGRNRLSREHEPMTTINGGTFLSNNIQGESGINILHRTVALEALHDSAESFPQPRCHPETRTEMLKALWDWSLETDPRSVLWLYGPAGAGKSAIMQTFFRQLQNADRLGACFFFKRGHATRGNARTLFSTIAYQLAIGVPWLKAPISKIVEANPSIIARSIETQLQKLISEPCRLHNNHSRDPLLILIDGLDECEDHGVHLEILRAIGESFKHYPLPLRVIIASRPESHIREMFESSVYHGCCRPFNVRQSYEDVQKYLQKEFARIHSEHQDTLATIPLPWPSRAILDELVRKSSGYFIYASIIVKFIDDKNYRPTERLVIITGQSTESDLVFDALDQLYMTILSAAPRRSQLMPILCALGNFDLDLRVLDQIFQMENGEARLLLRSLHSVFEIPSQECSDER</sequence>
<dbReference type="PANTHER" id="PTHR10039">
    <property type="entry name" value="AMELOGENIN"/>
    <property type="match status" value="1"/>
</dbReference>
<keyword evidence="5" id="KW-1185">Reference proteome</keyword>
<dbReference type="Proteomes" id="UP000799118">
    <property type="component" value="Unassembled WGS sequence"/>
</dbReference>
<dbReference type="OrthoDB" id="5967843at2759"/>
<dbReference type="InterPro" id="IPR027417">
    <property type="entry name" value="P-loop_NTPase"/>
</dbReference>
<dbReference type="InterPro" id="IPR056884">
    <property type="entry name" value="NPHP3-like_N"/>
</dbReference>
<gene>
    <name evidence="4" type="ORF">BT96DRAFT_994850</name>
</gene>
<dbReference type="EMBL" id="ML769482">
    <property type="protein sequence ID" value="KAE9398501.1"/>
    <property type="molecule type" value="Genomic_DNA"/>
</dbReference>
<dbReference type="Pfam" id="PF24883">
    <property type="entry name" value="NPHP3_N"/>
    <property type="match status" value="1"/>
</dbReference>
<name>A0A6A4HLP1_9AGAR</name>
<organism evidence="4 5">
    <name type="scientific">Gymnopus androsaceus JB14</name>
    <dbReference type="NCBI Taxonomy" id="1447944"/>
    <lineage>
        <taxon>Eukaryota</taxon>
        <taxon>Fungi</taxon>
        <taxon>Dikarya</taxon>
        <taxon>Basidiomycota</taxon>
        <taxon>Agaricomycotina</taxon>
        <taxon>Agaricomycetes</taxon>
        <taxon>Agaricomycetidae</taxon>
        <taxon>Agaricales</taxon>
        <taxon>Marasmiineae</taxon>
        <taxon>Omphalotaceae</taxon>
        <taxon>Gymnopus</taxon>
    </lineage>
</organism>
<dbReference type="SUPFAM" id="SSF52540">
    <property type="entry name" value="P-loop containing nucleoside triphosphate hydrolases"/>
    <property type="match status" value="1"/>
</dbReference>
<dbReference type="Gene3D" id="3.40.50.300">
    <property type="entry name" value="P-loop containing nucleotide triphosphate hydrolases"/>
    <property type="match status" value="1"/>
</dbReference>
<evidence type="ECO:0000256" key="2">
    <source>
        <dbReference type="SAM" id="MobiDB-lite"/>
    </source>
</evidence>
<protein>
    <recommendedName>
        <fullName evidence="3">Nephrocystin 3-like N-terminal domain-containing protein</fullName>
    </recommendedName>
</protein>
<dbReference type="PANTHER" id="PTHR10039:SF14">
    <property type="entry name" value="NACHT DOMAIN-CONTAINING PROTEIN"/>
    <property type="match status" value="1"/>
</dbReference>
<evidence type="ECO:0000313" key="5">
    <source>
        <dbReference type="Proteomes" id="UP000799118"/>
    </source>
</evidence>
<feature type="domain" description="Nephrocystin 3-like N-terminal" evidence="3">
    <location>
        <begin position="162"/>
        <end position="319"/>
    </location>
</feature>
<reference evidence="4" key="1">
    <citation type="journal article" date="2019" name="Environ. Microbiol.">
        <title>Fungal ecological strategies reflected in gene transcription - a case study of two litter decomposers.</title>
        <authorList>
            <person name="Barbi F."/>
            <person name="Kohler A."/>
            <person name="Barry K."/>
            <person name="Baskaran P."/>
            <person name="Daum C."/>
            <person name="Fauchery L."/>
            <person name="Ihrmark K."/>
            <person name="Kuo A."/>
            <person name="LaButti K."/>
            <person name="Lipzen A."/>
            <person name="Morin E."/>
            <person name="Grigoriev I.V."/>
            <person name="Henrissat B."/>
            <person name="Lindahl B."/>
            <person name="Martin F."/>
        </authorList>
    </citation>
    <scope>NUCLEOTIDE SEQUENCE</scope>
    <source>
        <strain evidence="4">JB14</strain>
    </source>
</reference>
<evidence type="ECO:0000313" key="4">
    <source>
        <dbReference type="EMBL" id="KAE9398501.1"/>
    </source>
</evidence>
<proteinExistence type="predicted"/>
<dbReference type="AlphaFoldDB" id="A0A6A4HLP1"/>
<keyword evidence="1" id="KW-0677">Repeat</keyword>
<accession>A0A6A4HLP1</accession>
<evidence type="ECO:0000259" key="3">
    <source>
        <dbReference type="Pfam" id="PF24883"/>
    </source>
</evidence>
<feature type="region of interest" description="Disordered" evidence="2">
    <location>
        <begin position="74"/>
        <end position="94"/>
    </location>
</feature>